<protein>
    <recommendedName>
        <fullName evidence="3">Mu-like prophage FluMu N-terminal domain-containing protein</fullName>
    </recommendedName>
</protein>
<name>A0ABW0IZC2_9HYPH</name>
<reference evidence="2" key="1">
    <citation type="journal article" date="2019" name="Int. J. Syst. Evol. Microbiol.">
        <title>The Global Catalogue of Microorganisms (GCM) 10K type strain sequencing project: providing services to taxonomists for standard genome sequencing and annotation.</title>
        <authorList>
            <consortium name="The Broad Institute Genomics Platform"/>
            <consortium name="The Broad Institute Genome Sequencing Center for Infectious Disease"/>
            <person name="Wu L."/>
            <person name="Ma J."/>
        </authorList>
    </citation>
    <scope>NUCLEOTIDE SEQUENCE [LARGE SCALE GENOMIC DNA]</scope>
    <source>
        <strain evidence="2">NCAIM B.01391</strain>
    </source>
</reference>
<comment type="caution">
    <text evidence="1">The sequence shown here is derived from an EMBL/GenBank/DDBJ whole genome shotgun (WGS) entry which is preliminary data.</text>
</comment>
<keyword evidence="2" id="KW-1185">Reference proteome</keyword>
<dbReference type="RefSeq" id="WP_377801231.1">
    <property type="nucleotide sequence ID" value="NZ_JBHSLW010000056.1"/>
</dbReference>
<organism evidence="1 2">
    <name type="scientific">Bosea eneae</name>
    <dbReference type="NCBI Taxonomy" id="151454"/>
    <lineage>
        <taxon>Bacteria</taxon>
        <taxon>Pseudomonadati</taxon>
        <taxon>Pseudomonadota</taxon>
        <taxon>Alphaproteobacteria</taxon>
        <taxon>Hyphomicrobiales</taxon>
        <taxon>Boseaceae</taxon>
        <taxon>Bosea</taxon>
    </lineage>
</organism>
<proteinExistence type="predicted"/>
<gene>
    <name evidence="1" type="ORF">ACFPOB_26155</name>
</gene>
<evidence type="ECO:0000313" key="1">
    <source>
        <dbReference type="EMBL" id="MFC5423037.1"/>
    </source>
</evidence>
<evidence type="ECO:0008006" key="3">
    <source>
        <dbReference type="Google" id="ProtNLM"/>
    </source>
</evidence>
<accession>A0ABW0IZC2</accession>
<evidence type="ECO:0000313" key="2">
    <source>
        <dbReference type="Proteomes" id="UP001596053"/>
    </source>
</evidence>
<sequence length="97" mass="9883">MKIQLKCTYSGNPKKHGEPGDVIDLPKDEAERLIGLGAAIAAKEAESKVDDSAAKAEQRLAALKKAAEAGNVDISAATTAEEIEAALSAAGVALPQA</sequence>
<dbReference type="Proteomes" id="UP001596053">
    <property type="component" value="Unassembled WGS sequence"/>
</dbReference>
<dbReference type="EMBL" id="JBHSLW010000056">
    <property type="protein sequence ID" value="MFC5423037.1"/>
    <property type="molecule type" value="Genomic_DNA"/>
</dbReference>